<dbReference type="GeneID" id="25561708"/>
<dbReference type="GO" id="GO:0006302">
    <property type="term" value="P:double-strand break repair"/>
    <property type="evidence" value="ECO:0007669"/>
    <property type="project" value="TreeGrafter"/>
</dbReference>
<evidence type="ECO:0000256" key="1">
    <source>
        <dbReference type="ARBA" id="ARBA00001936"/>
    </source>
</evidence>
<evidence type="ECO:0000259" key="11">
    <source>
        <dbReference type="Pfam" id="PF03372"/>
    </source>
</evidence>
<reference evidence="12 13" key="1">
    <citation type="submission" date="2010-05" db="EMBL/GenBank/DDBJ databases">
        <title>The Genome Sequence of Thecamonas trahens ATCC 50062.</title>
        <authorList>
            <consortium name="The Broad Institute Genome Sequencing Platform"/>
            <person name="Russ C."/>
            <person name="Cuomo C."/>
            <person name="Shea T."/>
            <person name="Young S.K."/>
            <person name="Zeng Q."/>
            <person name="Koehrsen M."/>
            <person name="Haas B."/>
            <person name="Borodovsky M."/>
            <person name="Guigo R."/>
            <person name="Alvarado L."/>
            <person name="Berlin A."/>
            <person name="Bochicchio J."/>
            <person name="Borenstein D."/>
            <person name="Chapman S."/>
            <person name="Chen Z."/>
            <person name="Freedman E."/>
            <person name="Gellesch M."/>
            <person name="Goldberg J."/>
            <person name="Griggs A."/>
            <person name="Gujja S."/>
            <person name="Heilman E."/>
            <person name="Heiman D."/>
            <person name="Hepburn T."/>
            <person name="Howarth C."/>
            <person name="Jen D."/>
            <person name="Larson L."/>
            <person name="Mehta T."/>
            <person name="Park D."/>
            <person name="Pearson M."/>
            <person name="Roberts A."/>
            <person name="Saif S."/>
            <person name="Shenoy N."/>
            <person name="Sisk P."/>
            <person name="Stolte C."/>
            <person name="Sykes S."/>
            <person name="Thomson T."/>
            <person name="Walk T."/>
            <person name="White J."/>
            <person name="Yandava C."/>
            <person name="Burger G."/>
            <person name="Gray M.W."/>
            <person name="Holland P.W.H."/>
            <person name="King N."/>
            <person name="Lang F.B.F."/>
            <person name="Roger A.J."/>
            <person name="Ruiz-Trillo I."/>
            <person name="Lander E."/>
            <person name="Nusbaum C."/>
        </authorList>
    </citation>
    <scope>NUCLEOTIDE SEQUENCE [LARGE SCALE GENOMIC DNA]</scope>
    <source>
        <strain evidence="12 13">ATCC 50062</strain>
    </source>
</reference>
<keyword evidence="5" id="KW-0479">Metal-binding</keyword>
<keyword evidence="13" id="KW-1185">Reference proteome</keyword>
<dbReference type="GO" id="GO:0003697">
    <property type="term" value="F:single-stranded DNA binding"/>
    <property type="evidence" value="ECO:0007669"/>
    <property type="project" value="TreeGrafter"/>
</dbReference>
<evidence type="ECO:0000313" key="12">
    <source>
        <dbReference type="EMBL" id="KNC55983.1"/>
    </source>
</evidence>
<dbReference type="PANTHER" id="PTHR15822">
    <property type="entry name" value="TRAF AND TNF RECEPTOR-ASSOCIATED PROTEIN"/>
    <property type="match status" value="1"/>
</dbReference>
<sequence>MPGYARHAGGLSLIPGDDGYARVIDEAYWALLRLGRQGMCLDPLKHVLVNASDVAIHMLRHSTDGRSQRIIQVVDAAYRPRHWAVFFGYAFDLSLSISHPHQDELFRHSLRLTTDVYRSPLSLTHHTFAPLHPTPSSSSSSSSRKPSFKLVSYNIWNTNRWNDRAHALAALLARSQPDVIALQEVRLDTSLRDAPEFAFDPDSILARHDLRGLDAVNQVVQLALLLPDYPHFTFQPAMSYPQLPLGRVEEGLLFFSKTPLTDTAYALLSRDVAQDHMDVHQRIVLSTSTRTASGVDVQLLQTHMSLTPTARLRNMLEIASFARATQGRRSKLQLLMGDFNTDVANERTGWGQSIEFIVGRRRIASRHTPARFRDAWYDAAAAQAPRRRHGYGPTFPAHNATLRIDLVFYRNVRPSPAALCPVDVDILGADHYAVAPHDDPDPVLVSDHLGLAASFAPCPPI</sequence>
<comment type="subcellular location">
    <subcellularLocation>
        <location evidence="3">Nucleus</location>
        <location evidence="3">PML body</location>
    </subcellularLocation>
</comment>
<accession>A0A0L0DWR8</accession>
<dbReference type="Proteomes" id="UP000054408">
    <property type="component" value="Unassembled WGS sequence"/>
</dbReference>
<dbReference type="SUPFAM" id="SSF56219">
    <property type="entry name" value="DNase I-like"/>
    <property type="match status" value="1"/>
</dbReference>
<dbReference type="GO" id="GO:0070260">
    <property type="term" value="F:5'-tyrosyl-DNA phosphodiesterase activity"/>
    <property type="evidence" value="ECO:0007669"/>
    <property type="project" value="TreeGrafter"/>
</dbReference>
<evidence type="ECO:0000256" key="7">
    <source>
        <dbReference type="ARBA" id="ARBA00022801"/>
    </source>
</evidence>
<dbReference type="STRING" id="461836.A0A0L0DWR8"/>
<keyword evidence="6" id="KW-0227">DNA damage</keyword>
<keyword evidence="4" id="KW-0540">Nuclease</keyword>
<evidence type="ECO:0000256" key="4">
    <source>
        <dbReference type="ARBA" id="ARBA00022722"/>
    </source>
</evidence>
<dbReference type="GO" id="GO:0046872">
    <property type="term" value="F:metal ion binding"/>
    <property type="evidence" value="ECO:0007669"/>
    <property type="project" value="UniProtKB-KW"/>
</dbReference>
<comment type="cofactor">
    <cofactor evidence="2">
        <name>Mg(2+)</name>
        <dbReference type="ChEBI" id="CHEBI:18420"/>
    </cofactor>
</comment>
<evidence type="ECO:0000256" key="3">
    <source>
        <dbReference type="ARBA" id="ARBA00004322"/>
    </source>
</evidence>
<comment type="cofactor">
    <cofactor evidence="1">
        <name>Mn(2+)</name>
        <dbReference type="ChEBI" id="CHEBI:29035"/>
    </cofactor>
</comment>
<dbReference type="InterPro" id="IPR036691">
    <property type="entry name" value="Endo/exonu/phosph_ase_sf"/>
</dbReference>
<protein>
    <recommendedName>
        <fullName evidence="11">Endonuclease/exonuclease/phosphatase domain-containing protein</fullName>
    </recommendedName>
</protein>
<dbReference type="Pfam" id="PF03372">
    <property type="entry name" value="Exo_endo_phos"/>
    <property type="match status" value="1"/>
</dbReference>
<evidence type="ECO:0000256" key="5">
    <source>
        <dbReference type="ARBA" id="ARBA00022723"/>
    </source>
</evidence>
<dbReference type="GO" id="GO:0005737">
    <property type="term" value="C:cytoplasm"/>
    <property type="evidence" value="ECO:0007669"/>
    <property type="project" value="TreeGrafter"/>
</dbReference>
<dbReference type="InterPro" id="IPR005135">
    <property type="entry name" value="Endo/exonuclease/phosphatase"/>
</dbReference>
<keyword evidence="7" id="KW-0378">Hydrolase</keyword>
<dbReference type="PANTHER" id="PTHR15822:SF4">
    <property type="entry name" value="TYROSYL-DNA PHOSPHODIESTERASE 2"/>
    <property type="match status" value="1"/>
</dbReference>
<dbReference type="eggNOG" id="ENOG502R74U">
    <property type="taxonomic scope" value="Eukaryota"/>
</dbReference>
<dbReference type="InterPro" id="IPR051547">
    <property type="entry name" value="TDP2-like"/>
</dbReference>
<gene>
    <name evidence="12" type="ORF">AMSG_01996</name>
</gene>
<evidence type="ECO:0000313" key="13">
    <source>
        <dbReference type="Proteomes" id="UP000054408"/>
    </source>
</evidence>
<evidence type="ECO:0000256" key="6">
    <source>
        <dbReference type="ARBA" id="ARBA00022763"/>
    </source>
</evidence>
<keyword evidence="8" id="KW-0460">Magnesium</keyword>
<dbReference type="OrthoDB" id="387657at2759"/>
<evidence type="ECO:0000256" key="10">
    <source>
        <dbReference type="ARBA" id="ARBA00023242"/>
    </source>
</evidence>
<name>A0A0L0DWR8_THETB</name>
<dbReference type="EMBL" id="GL349440">
    <property type="protein sequence ID" value="KNC55983.1"/>
    <property type="molecule type" value="Genomic_DNA"/>
</dbReference>
<evidence type="ECO:0000256" key="8">
    <source>
        <dbReference type="ARBA" id="ARBA00022842"/>
    </source>
</evidence>
<organism evidence="12 13">
    <name type="scientific">Thecamonas trahens ATCC 50062</name>
    <dbReference type="NCBI Taxonomy" id="461836"/>
    <lineage>
        <taxon>Eukaryota</taxon>
        <taxon>Apusozoa</taxon>
        <taxon>Apusomonadida</taxon>
        <taxon>Apusomonadidae</taxon>
        <taxon>Thecamonas</taxon>
    </lineage>
</organism>
<keyword evidence="10" id="KW-0539">Nucleus</keyword>
<evidence type="ECO:0000256" key="9">
    <source>
        <dbReference type="ARBA" id="ARBA00023204"/>
    </source>
</evidence>
<dbReference type="AlphaFoldDB" id="A0A0L0DWR8"/>
<dbReference type="Gene3D" id="3.60.10.10">
    <property type="entry name" value="Endonuclease/exonuclease/phosphatase"/>
    <property type="match status" value="1"/>
</dbReference>
<feature type="domain" description="Endonuclease/exonuclease/phosphatase" evidence="11">
    <location>
        <begin position="152"/>
        <end position="448"/>
    </location>
</feature>
<dbReference type="GO" id="GO:0004518">
    <property type="term" value="F:nuclease activity"/>
    <property type="evidence" value="ECO:0007669"/>
    <property type="project" value="UniProtKB-KW"/>
</dbReference>
<evidence type="ECO:0000256" key="2">
    <source>
        <dbReference type="ARBA" id="ARBA00001946"/>
    </source>
</evidence>
<keyword evidence="9" id="KW-0234">DNA repair</keyword>
<proteinExistence type="predicted"/>
<dbReference type="RefSeq" id="XP_013761029.1">
    <property type="nucleotide sequence ID" value="XM_013905575.1"/>
</dbReference>